<proteinExistence type="predicted"/>
<dbReference type="AlphaFoldDB" id="A0AA91J9T3"/>
<name>A0AA91J9T3_FAUOS</name>
<organism evidence="1">
    <name type="scientific">Faucicola osloensis</name>
    <name type="common">Moraxella osloensis</name>
    <dbReference type="NCBI Taxonomy" id="34062"/>
    <lineage>
        <taxon>Bacteria</taxon>
        <taxon>Pseudomonadati</taxon>
        <taxon>Pseudomonadota</taxon>
        <taxon>Gammaproteobacteria</taxon>
        <taxon>Moraxellales</taxon>
        <taxon>Moraxellaceae</taxon>
        <taxon>Faucicola</taxon>
    </lineage>
</organism>
<dbReference type="EMBL" id="LZMT01000021">
    <property type="protein sequence ID" value="OBX64014.1"/>
    <property type="molecule type" value="Genomic_DNA"/>
</dbReference>
<comment type="caution">
    <text evidence="1">The sequence shown here is derived from an EMBL/GenBank/DDBJ whole genome shotgun (WGS) entry which is preliminary data.</text>
</comment>
<reference evidence="1" key="1">
    <citation type="submission" date="2016-06" db="EMBL/GenBank/DDBJ databases">
        <title>Draft genome of Moraxella osloensis CCUG 67237.</title>
        <authorList>
            <person name="Salva-Serra F."/>
            <person name="Engstrom-Jakobsson H."/>
            <person name="Thorell K."/>
            <person name="Gonzales-Siles L."/>
            <person name="Karlsson R."/>
            <person name="Boulund F."/>
            <person name="Engstrand L."/>
            <person name="Kristiansson E."/>
            <person name="Moore E."/>
        </authorList>
    </citation>
    <scope>NUCLEOTIDE SEQUENCE [LARGE SCALE GENOMIC DNA]</scope>
    <source>
        <strain evidence="1">CCUG 67237</strain>
    </source>
</reference>
<gene>
    <name evidence="1" type="ORF">A9299_10380</name>
</gene>
<accession>A0AA91J9T3</accession>
<evidence type="ECO:0000313" key="1">
    <source>
        <dbReference type="EMBL" id="OBX64014.1"/>
    </source>
</evidence>
<sequence length="285" mass="30030">MVDNPVNDRHRHVVVVEELAPAGEVLVGGQDDGPVFVQAVDQLEQVVPGLPGHGQVAQLIDDQQVVFGQGADPLFQVTLHLGQFKLFHQIQGVAEQHPVAGFHGFVANADGQVGLAYTGRADEHQVVPLVDELEVQQGIDLTFGDGGLVPVVEALQSLLSRERGHLPVPADALVLALDQFVFGKPVREAQIGHLVGFSLGQQVGQFVGGRAQTQTAVTGHGLFKLAHGSPPGHWSGQYGDKHLGPVLAWVLAGVPAAVPGGRRLGPLQGSFAAVWRSCRDALPAS</sequence>
<protein>
    <submittedName>
        <fullName evidence="1">Uncharacterized protein</fullName>
    </submittedName>
</protein>
<dbReference type="AntiFam" id="ANF00239">
    <property type="entry name" value="Shadow ORF (opposite y4bM)"/>
</dbReference>